<accession>A0ABZ0I8S4</accession>
<proteinExistence type="predicted"/>
<gene>
    <name evidence="2" type="ORF">R0137_09625</name>
</gene>
<dbReference type="InterPro" id="IPR002645">
    <property type="entry name" value="STAS_dom"/>
</dbReference>
<dbReference type="PIRSF" id="PIRSF029548">
    <property type="entry name" value="UCP029548"/>
    <property type="match status" value="1"/>
</dbReference>
<protein>
    <submittedName>
        <fullName evidence="2">STAS domain-containing protein</fullName>
    </submittedName>
</protein>
<dbReference type="InterPro" id="IPR014557">
    <property type="entry name" value="UCP029548_STAS-type"/>
</dbReference>
<evidence type="ECO:0000259" key="1">
    <source>
        <dbReference type="PROSITE" id="PS50801"/>
    </source>
</evidence>
<dbReference type="PROSITE" id="PS50801">
    <property type="entry name" value="STAS"/>
    <property type="match status" value="1"/>
</dbReference>
<keyword evidence="3" id="KW-1185">Reference proteome</keyword>
<dbReference type="Proteomes" id="UP001626549">
    <property type="component" value="Chromosome"/>
</dbReference>
<evidence type="ECO:0000313" key="2">
    <source>
        <dbReference type="EMBL" id="WOJ95515.1"/>
    </source>
</evidence>
<dbReference type="Gene3D" id="3.30.750.24">
    <property type="entry name" value="STAS domain"/>
    <property type="match status" value="1"/>
</dbReference>
<dbReference type="EMBL" id="CP136865">
    <property type="protein sequence ID" value="WOJ95515.1"/>
    <property type="molecule type" value="Genomic_DNA"/>
</dbReference>
<dbReference type="RefSeq" id="WP_407326213.1">
    <property type="nucleotide sequence ID" value="NZ_CP136865.1"/>
</dbReference>
<evidence type="ECO:0000313" key="3">
    <source>
        <dbReference type="Proteomes" id="UP001626549"/>
    </source>
</evidence>
<dbReference type="InterPro" id="IPR036513">
    <property type="entry name" value="STAS_dom_sf"/>
</dbReference>
<dbReference type="Pfam" id="PF01740">
    <property type="entry name" value="STAS"/>
    <property type="match status" value="1"/>
</dbReference>
<feature type="domain" description="STAS" evidence="1">
    <location>
        <begin position="4"/>
        <end position="68"/>
    </location>
</feature>
<reference evidence="2 3" key="1">
    <citation type="submission" date="2023-10" db="EMBL/GenBank/DDBJ databases">
        <title>Two novel species belonging to the OM43/NOR5 clade.</title>
        <authorList>
            <person name="Park M."/>
        </authorList>
    </citation>
    <scope>NUCLEOTIDE SEQUENCE [LARGE SCALE GENOMIC DNA]</scope>
    <source>
        <strain evidence="2 3">IMCC45268</strain>
    </source>
</reference>
<dbReference type="CDD" id="cd07043">
    <property type="entry name" value="STAS_anti-anti-sigma_factors"/>
    <property type="match status" value="1"/>
</dbReference>
<sequence>MSEGQVLAASENGAYVLRLVGDVRLTLCASIEDYVDGMLDDPEFCSVWVDLCDVEGIDSTTLGQLAKLAMSVHERFDFRPAIYCCDAGINRLLGSMGLDRLFEMHEKTCCASGSGQIIPMIPGSEDDVRQKVLEAHRTLMDVSSENRERFSELVATLERH</sequence>
<name>A0ABZ0I8S4_9GAMM</name>
<dbReference type="SUPFAM" id="SSF52091">
    <property type="entry name" value="SpoIIaa-like"/>
    <property type="match status" value="1"/>
</dbReference>
<organism evidence="2 3">
    <name type="scientific">Congregibacter brevis</name>
    <dbReference type="NCBI Taxonomy" id="3081201"/>
    <lineage>
        <taxon>Bacteria</taxon>
        <taxon>Pseudomonadati</taxon>
        <taxon>Pseudomonadota</taxon>
        <taxon>Gammaproteobacteria</taxon>
        <taxon>Cellvibrionales</taxon>
        <taxon>Halieaceae</taxon>
        <taxon>Congregibacter</taxon>
    </lineage>
</organism>